<evidence type="ECO:0000256" key="7">
    <source>
        <dbReference type="ARBA" id="ARBA00022777"/>
    </source>
</evidence>
<dbReference type="Gene3D" id="1.10.287.130">
    <property type="match status" value="1"/>
</dbReference>
<evidence type="ECO:0000256" key="10">
    <source>
        <dbReference type="ARBA" id="ARBA00023136"/>
    </source>
</evidence>
<feature type="domain" description="HAMP" evidence="13">
    <location>
        <begin position="129"/>
        <end position="182"/>
    </location>
</feature>
<dbReference type="Pfam" id="PF02518">
    <property type="entry name" value="HATPase_c"/>
    <property type="match status" value="1"/>
</dbReference>
<dbReference type="Pfam" id="PF00672">
    <property type="entry name" value="HAMP"/>
    <property type="match status" value="1"/>
</dbReference>
<keyword evidence="9" id="KW-0902">Two-component regulatory system</keyword>
<dbReference type="SUPFAM" id="SSF158472">
    <property type="entry name" value="HAMP domain-like"/>
    <property type="match status" value="1"/>
</dbReference>
<keyword evidence="5" id="KW-0808">Transferase</keyword>
<feature type="transmembrane region" description="Helical" evidence="11">
    <location>
        <begin position="106"/>
        <end position="128"/>
    </location>
</feature>
<evidence type="ECO:0000256" key="1">
    <source>
        <dbReference type="ARBA" id="ARBA00000085"/>
    </source>
</evidence>
<dbReference type="SUPFAM" id="SSF55874">
    <property type="entry name" value="ATPase domain of HSP90 chaperone/DNA topoisomerase II/histidine kinase"/>
    <property type="match status" value="1"/>
</dbReference>
<dbReference type="InterPro" id="IPR036097">
    <property type="entry name" value="HisK_dim/P_sf"/>
</dbReference>
<evidence type="ECO:0000256" key="6">
    <source>
        <dbReference type="ARBA" id="ARBA00022692"/>
    </source>
</evidence>
<dbReference type="InterPro" id="IPR003594">
    <property type="entry name" value="HATPase_dom"/>
</dbReference>
<keyword evidence="8 11" id="KW-1133">Transmembrane helix</keyword>
<sequence>MLSFHVRRLPFRARLAVAFSGLFLLAGTALLVFVVLLARRGTAQKVQVMDILPMTDAMVPDGAHRTGQGGTGSVPSWNPADVEGIAIRKTEQTIQAVQDTALQEMVTWSGIGLVVMALLAGLLGWWLAGRALRPITAMTESARRISDHNLYERLALAGPDDELHRLADTFDTMLDRLEKAFDSQRRFVANASHELRTPLAVQRASIEVGLADPLPDGLGEVRDDLLAANRDAEKLIAALLLLARSDRGLSSTEPVGLNSLARQARAELAALAKEKQVEVTVTGPDGDVVGDPVLLRHLLTNLIGNAIRYNHRGGHVHVRLEGGTLTVTNSGPEVPPDRVDDLFEPFRRLAQDRLTHQSGHGLGLSIVRSIAEAHGARTNATAGAEGGLRISIVFNEESTTAREPAPLIGSILDQVRFLPKNSGAVHRADHDHGVVVRAAEREPPTACWPHLQAPNDR</sequence>
<dbReference type="InterPro" id="IPR003661">
    <property type="entry name" value="HisK_dim/P_dom"/>
</dbReference>
<dbReference type="InterPro" id="IPR005467">
    <property type="entry name" value="His_kinase_dom"/>
</dbReference>
<evidence type="ECO:0000259" key="13">
    <source>
        <dbReference type="PROSITE" id="PS50885"/>
    </source>
</evidence>
<keyword evidence="10 11" id="KW-0472">Membrane</keyword>
<proteinExistence type="predicted"/>
<dbReference type="GO" id="GO:0016301">
    <property type="term" value="F:kinase activity"/>
    <property type="evidence" value="ECO:0007669"/>
    <property type="project" value="UniProtKB-KW"/>
</dbReference>
<dbReference type="CDD" id="cd06225">
    <property type="entry name" value="HAMP"/>
    <property type="match status" value="1"/>
</dbReference>
<evidence type="ECO:0000313" key="15">
    <source>
        <dbReference type="Proteomes" id="UP001183881"/>
    </source>
</evidence>
<dbReference type="SMART" id="SM00304">
    <property type="entry name" value="HAMP"/>
    <property type="match status" value="1"/>
</dbReference>
<protein>
    <recommendedName>
        <fullName evidence="3">histidine kinase</fullName>
        <ecNumber evidence="3">2.7.13.3</ecNumber>
    </recommendedName>
</protein>
<accession>A0ABU2PU67</accession>
<comment type="subcellular location">
    <subcellularLocation>
        <location evidence="2">Cell membrane</location>
    </subcellularLocation>
</comment>
<dbReference type="SMART" id="SM00387">
    <property type="entry name" value="HATPase_c"/>
    <property type="match status" value="1"/>
</dbReference>
<evidence type="ECO:0000256" key="9">
    <source>
        <dbReference type="ARBA" id="ARBA00023012"/>
    </source>
</evidence>
<keyword evidence="6 11" id="KW-0812">Transmembrane</keyword>
<dbReference type="EC" id="2.7.13.3" evidence="3"/>
<evidence type="ECO:0000256" key="8">
    <source>
        <dbReference type="ARBA" id="ARBA00022989"/>
    </source>
</evidence>
<dbReference type="PROSITE" id="PS50109">
    <property type="entry name" value="HIS_KIN"/>
    <property type="match status" value="1"/>
</dbReference>
<name>A0ABU2PU67_9ACTN</name>
<dbReference type="Proteomes" id="UP001183881">
    <property type="component" value="Unassembled WGS sequence"/>
</dbReference>
<dbReference type="CDD" id="cd00075">
    <property type="entry name" value="HATPase"/>
    <property type="match status" value="1"/>
</dbReference>
<dbReference type="SMART" id="SM00388">
    <property type="entry name" value="HisKA"/>
    <property type="match status" value="1"/>
</dbReference>
<evidence type="ECO:0000256" key="2">
    <source>
        <dbReference type="ARBA" id="ARBA00004236"/>
    </source>
</evidence>
<dbReference type="PANTHER" id="PTHR45436">
    <property type="entry name" value="SENSOR HISTIDINE KINASE YKOH"/>
    <property type="match status" value="1"/>
</dbReference>
<dbReference type="PRINTS" id="PR00344">
    <property type="entry name" value="BCTRLSENSOR"/>
</dbReference>
<comment type="catalytic activity">
    <reaction evidence="1">
        <text>ATP + protein L-histidine = ADP + protein N-phospho-L-histidine.</text>
        <dbReference type="EC" id="2.7.13.3"/>
    </reaction>
</comment>
<reference evidence="15" key="1">
    <citation type="submission" date="2023-07" db="EMBL/GenBank/DDBJ databases">
        <title>30 novel species of actinomycetes from the DSMZ collection.</title>
        <authorList>
            <person name="Nouioui I."/>
        </authorList>
    </citation>
    <scope>NUCLEOTIDE SEQUENCE [LARGE SCALE GENOMIC DNA]</scope>
    <source>
        <strain evidence="15">DSM 41636</strain>
    </source>
</reference>
<evidence type="ECO:0000256" key="11">
    <source>
        <dbReference type="SAM" id="Phobius"/>
    </source>
</evidence>
<comment type="caution">
    <text evidence="14">The sequence shown here is derived from an EMBL/GenBank/DDBJ whole genome shotgun (WGS) entry which is preliminary data.</text>
</comment>
<dbReference type="SUPFAM" id="SSF47384">
    <property type="entry name" value="Homodimeric domain of signal transducing histidine kinase"/>
    <property type="match status" value="1"/>
</dbReference>
<feature type="domain" description="Histidine kinase" evidence="12">
    <location>
        <begin position="190"/>
        <end position="398"/>
    </location>
</feature>
<keyword evidence="15" id="KW-1185">Reference proteome</keyword>
<dbReference type="CDD" id="cd00082">
    <property type="entry name" value="HisKA"/>
    <property type="match status" value="1"/>
</dbReference>
<keyword evidence="7 14" id="KW-0418">Kinase</keyword>
<keyword evidence="4" id="KW-0597">Phosphoprotein</keyword>
<dbReference type="Gene3D" id="3.30.565.10">
    <property type="entry name" value="Histidine kinase-like ATPase, C-terminal domain"/>
    <property type="match status" value="1"/>
</dbReference>
<dbReference type="InterPro" id="IPR003660">
    <property type="entry name" value="HAMP_dom"/>
</dbReference>
<dbReference type="Pfam" id="PF00512">
    <property type="entry name" value="HisKA"/>
    <property type="match status" value="1"/>
</dbReference>
<dbReference type="EMBL" id="JAVRFA010000012">
    <property type="protein sequence ID" value="MDT0395706.1"/>
    <property type="molecule type" value="Genomic_DNA"/>
</dbReference>
<dbReference type="InterPro" id="IPR050428">
    <property type="entry name" value="TCS_sensor_his_kinase"/>
</dbReference>
<dbReference type="Gene3D" id="6.10.340.10">
    <property type="match status" value="1"/>
</dbReference>
<dbReference type="PANTHER" id="PTHR45436:SF16">
    <property type="entry name" value="HISTIDINE KINASE"/>
    <property type="match status" value="1"/>
</dbReference>
<dbReference type="InterPro" id="IPR004358">
    <property type="entry name" value="Sig_transdc_His_kin-like_C"/>
</dbReference>
<evidence type="ECO:0000256" key="5">
    <source>
        <dbReference type="ARBA" id="ARBA00022679"/>
    </source>
</evidence>
<evidence type="ECO:0000259" key="12">
    <source>
        <dbReference type="PROSITE" id="PS50109"/>
    </source>
</evidence>
<dbReference type="InterPro" id="IPR036890">
    <property type="entry name" value="HATPase_C_sf"/>
</dbReference>
<evidence type="ECO:0000256" key="3">
    <source>
        <dbReference type="ARBA" id="ARBA00012438"/>
    </source>
</evidence>
<gene>
    <name evidence="14" type="ORF">RM705_13520</name>
</gene>
<dbReference type="PROSITE" id="PS50885">
    <property type="entry name" value="HAMP"/>
    <property type="match status" value="1"/>
</dbReference>
<evidence type="ECO:0000313" key="14">
    <source>
        <dbReference type="EMBL" id="MDT0395706.1"/>
    </source>
</evidence>
<evidence type="ECO:0000256" key="4">
    <source>
        <dbReference type="ARBA" id="ARBA00022553"/>
    </source>
</evidence>
<organism evidence="14 15">
    <name type="scientific">Streptomyces edwardsiae</name>
    <dbReference type="NCBI Taxonomy" id="3075527"/>
    <lineage>
        <taxon>Bacteria</taxon>
        <taxon>Bacillati</taxon>
        <taxon>Actinomycetota</taxon>
        <taxon>Actinomycetes</taxon>
        <taxon>Kitasatosporales</taxon>
        <taxon>Streptomycetaceae</taxon>
        <taxon>Streptomyces</taxon>
    </lineage>
</organism>